<sequence length="283" mass="30623">MSTVDPRIARAQREERSRRSGAAATVAVIVGLVHLGLWALVGFGFGFLYDTMRLMSINQVGEGWSSPYDDVPWLFIVGIFGGSVVGFLFTARLARLALGAAALIGPFVTAFFGVALGLALFHPLWTPPQSFGEKLGFLDGEPAEPWGFDAWLNYSLPDWLPIVFAALGAVLLVLALLTASARRRKEKRMVALVEAGRRVRGSVSEVRPTGLEINGSPHLEFTVAFRDHLGTERWVTKKGTFPQGSEPRAGDPALVWFDPERVDDQKNIVVGVGPEAAAEPGIA</sequence>
<protein>
    <recommendedName>
        <fullName evidence="3">DUF3592 domain-containing protein</fullName>
    </recommendedName>
</protein>
<proteinExistence type="predicted"/>
<keyword evidence="1" id="KW-1133">Transmembrane helix</keyword>
<dbReference type="RefSeq" id="WP_368496080.1">
    <property type="nucleotide sequence ID" value="NZ_CP162511.1"/>
</dbReference>
<evidence type="ECO:0000313" key="2">
    <source>
        <dbReference type="EMBL" id="XDI03659.1"/>
    </source>
</evidence>
<dbReference type="AlphaFoldDB" id="A0AB39BBI3"/>
<feature type="transmembrane region" description="Helical" evidence="1">
    <location>
        <begin position="96"/>
        <end position="121"/>
    </location>
</feature>
<keyword evidence="1" id="KW-0812">Transmembrane</keyword>
<dbReference type="EMBL" id="CP162511">
    <property type="protein sequence ID" value="XDI03659.1"/>
    <property type="molecule type" value="Genomic_DNA"/>
</dbReference>
<feature type="transmembrane region" description="Helical" evidence="1">
    <location>
        <begin position="71"/>
        <end position="89"/>
    </location>
</feature>
<feature type="transmembrane region" description="Helical" evidence="1">
    <location>
        <begin position="159"/>
        <end position="179"/>
    </location>
</feature>
<name>A0AB39BBI3_9MICO</name>
<feature type="transmembrane region" description="Helical" evidence="1">
    <location>
        <begin position="21"/>
        <end position="49"/>
    </location>
</feature>
<gene>
    <name evidence="2" type="ORF">ABFY20_09860</name>
</gene>
<organism evidence="2">
    <name type="scientific">Herbiconiux sp. A18JL235</name>
    <dbReference type="NCBI Taxonomy" id="3152363"/>
    <lineage>
        <taxon>Bacteria</taxon>
        <taxon>Bacillati</taxon>
        <taxon>Actinomycetota</taxon>
        <taxon>Actinomycetes</taxon>
        <taxon>Micrococcales</taxon>
        <taxon>Microbacteriaceae</taxon>
        <taxon>Herbiconiux</taxon>
    </lineage>
</organism>
<evidence type="ECO:0008006" key="3">
    <source>
        <dbReference type="Google" id="ProtNLM"/>
    </source>
</evidence>
<reference evidence="2" key="1">
    <citation type="submission" date="2024-05" db="EMBL/GenBank/DDBJ databases">
        <title>Herbiconiux sp. A18JL235.</title>
        <authorList>
            <person name="Zhang G."/>
        </authorList>
    </citation>
    <scope>NUCLEOTIDE SEQUENCE</scope>
    <source>
        <strain evidence="2">A18JL235</strain>
    </source>
</reference>
<keyword evidence="1" id="KW-0472">Membrane</keyword>
<accession>A0AB39BBI3</accession>
<evidence type="ECO:0000256" key="1">
    <source>
        <dbReference type="SAM" id="Phobius"/>
    </source>
</evidence>